<dbReference type="OrthoDB" id="1928482at2759"/>
<dbReference type="Proteomes" id="UP000327013">
    <property type="component" value="Chromosome 4"/>
</dbReference>
<dbReference type="AlphaFoldDB" id="A0A660KP14"/>
<sequence>MGSCCNESKHHYDISMSKRTRRPSKVQDDDQNYSTTASDIAPVDGGESSPSTVLAGEAEESDRKKSLKQLIKSRSSLGQHFTEEKKQLQLVTKQQQEGVQGLKLKRMVIRYAKVLSHLIKAKGDSQKKPILLLKM</sequence>
<feature type="region of interest" description="Disordered" evidence="1">
    <location>
        <begin position="1"/>
        <end position="65"/>
    </location>
</feature>
<protein>
    <submittedName>
        <fullName evidence="2">Uncharacterized protein</fullName>
    </submittedName>
</protein>
<proteinExistence type="predicted"/>
<dbReference type="EMBL" id="CM017324">
    <property type="protein sequence ID" value="KAE8038163.1"/>
    <property type="molecule type" value="Genomic_DNA"/>
</dbReference>
<organism evidence="2 3">
    <name type="scientific">Carpinus fangiana</name>
    <dbReference type="NCBI Taxonomy" id="176857"/>
    <lineage>
        <taxon>Eukaryota</taxon>
        <taxon>Viridiplantae</taxon>
        <taxon>Streptophyta</taxon>
        <taxon>Embryophyta</taxon>
        <taxon>Tracheophyta</taxon>
        <taxon>Spermatophyta</taxon>
        <taxon>Magnoliopsida</taxon>
        <taxon>eudicotyledons</taxon>
        <taxon>Gunneridae</taxon>
        <taxon>Pentapetalae</taxon>
        <taxon>rosids</taxon>
        <taxon>fabids</taxon>
        <taxon>Fagales</taxon>
        <taxon>Betulaceae</taxon>
        <taxon>Carpinus</taxon>
    </lineage>
</organism>
<evidence type="ECO:0000256" key="1">
    <source>
        <dbReference type="SAM" id="MobiDB-lite"/>
    </source>
</evidence>
<reference evidence="2 3" key="1">
    <citation type="submission" date="2019-06" db="EMBL/GenBank/DDBJ databases">
        <title>A chromosomal-level reference genome of Carpinus fangiana (Coryloideae, Betulaceae).</title>
        <authorList>
            <person name="Yang X."/>
            <person name="Wang Z."/>
            <person name="Zhang L."/>
            <person name="Hao G."/>
            <person name="Liu J."/>
            <person name="Yang Y."/>
        </authorList>
    </citation>
    <scope>NUCLEOTIDE SEQUENCE [LARGE SCALE GENOMIC DNA]</scope>
    <source>
        <strain evidence="2">Cfa_2016G</strain>
        <tissue evidence="2">Leaf</tissue>
    </source>
</reference>
<name>A0A660KP14_9ROSI</name>
<evidence type="ECO:0000313" key="3">
    <source>
        <dbReference type="Proteomes" id="UP000327013"/>
    </source>
</evidence>
<gene>
    <name evidence="2" type="ORF">FH972_010699</name>
</gene>
<evidence type="ECO:0000313" key="2">
    <source>
        <dbReference type="EMBL" id="KAE8038163.1"/>
    </source>
</evidence>
<keyword evidence="3" id="KW-1185">Reference proteome</keyword>
<accession>A0A660KP14</accession>